<dbReference type="GeneID" id="25789638"/>
<dbReference type="RefSeq" id="XP_013955480.1">
    <property type="nucleotide sequence ID" value="XM_014100005.1"/>
</dbReference>
<dbReference type="OrthoDB" id="5030973at2759"/>
<proteinExistence type="predicted"/>
<evidence type="ECO:0000313" key="1">
    <source>
        <dbReference type="EMBL" id="EHK21287.1"/>
    </source>
</evidence>
<dbReference type="VEuPathDB" id="FungiDB:TRIVIDRAFT_192301"/>
<protein>
    <submittedName>
        <fullName evidence="1">Uncharacterized protein</fullName>
    </submittedName>
</protein>
<accession>G9MWF1</accession>
<sequence length="294" mass="32953">MDESEIWLSEEEEEVENGTNTDPTAFTIGLTYQGQPGVQRTAVSAFHGGSKKKPAFTVSCNAKAIIHGEIDPSSKKRATFLVYEFKFNSYRGSRIKQANILFEFKPMKGQEGGPSVYQVAPRGLYKMRETLQDESLKKGIEFGLGPNIPAVEANLTLSAEASVEKVTKHYIVATGDTSQDDWGNFFGARFFLSENESQKSGIPSKLRVCILLERDDDEDFVCVPYVNVTPNFTAMFTTLFSSRSPDDPIIFRVAEPPFNQLDDNVDIDRNNLGAVDLGELWDCTEYYKYERSVK</sequence>
<gene>
    <name evidence="1" type="ORF">TRIVIDRAFT_192301</name>
</gene>
<organism evidence="1 2">
    <name type="scientific">Hypocrea virens (strain Gv29-8 / FGSC 10586)</name>
    <name type="common">Gliocladium virens</name>
    <name type="synonym">Trichoderma virens</name>
    <dbReference type="NCBI Taxonomy" id="413071"/>
    <lineage>
        <taxon>Eukaryota</taxon>
        <taxon>Fungi</taxon>
        <taxon>Dikarya</taxon>
        <taxon>Ascomycota</taxon>
        <taxon>Pezizomycotina</taxon>
        <taxon>Sordariomycetes</taxon>
        <taxon>Hypocreomycetidae</taxon>
        <taxon>Hypocreales</taxon>
        <taxon>Hypocreaceae</taxon>
        <taxon>Trichoderma</taxon>
    </lineage>
</organism>
<dbReference type="OMA" id="DFVCVPY"/>
<dbReference type="AlphaFoldDB" id="G9MWF1"/>
<dbReference type="Proteomes" id="UP000007115">
    <property type="component" value="Unassembled WGS sequence"/>
</dbReference>
<reference evidence="1 2" key="1">
    <citation type="journal article" date="2011" name="Genome Biol.">
        <title>Comparative genome sequence analysis underscores mycoparasitism as the ancestral life style of Trichoderma.</title>
        <authorList>
            <person name="Kubicek C.P."/>
            <person name="Herrera-Estrella A."/>
            <person name="Seidl-Seiboth V."/>
            <person name="Martinez D.A."/>
            <person name="Druzhinina I.S."/>
            <person name="Thon M."/>
            <person name="Zeilinger S."/>
            <person name="Casas-Flores S."/>
            <person name="Horwitz B.A."/>
            <person name="Mukherjee P.K."/>
            <person name="Mukherjee M."/>
            <person name="Kredics L."/>
            <person name="Alcaraz L.D."/>
            <person name="Aerts A."/>
            <person name="Antal Z."/>
            <person name="Atanasova L."/>
            <person name="Cervantes-Badillo M.G."/>
            <person name="Challacombe J."/>
            <person name="Chertkov O."/>
            <person name="McCluskey K."/>
            <person name="Coulpier F."/>
            <person name="Deshpande N."/>
            <person name="von Doehren H."/>
            <person name="Ebbole D.J."/>
            <person name="Esquivel-Naranjo E.U."/>
            <person name="Fekete E."/>
            <person name="Flipphi M."/>
            <person name="Glaser F."/>
            <person name="Gomez-Rodriguez E.Y."/>
            <person name="Gruber S."/>
            <person name="Han C."/>
            <person name="Henrissat B."/>
            <person name="Hermosa R."/>
            <person name="Hernandez-Onate M."/>
            <person name="Karaffa L."/>
            <person name="Kosti I."/>
            <person name="Le Crom S."/>
            <person name="Lindquist E."/>
            <person name="Lucas S."/>
            <person name="Luebeck M."/>
            <person name="Luebeck P.S."/>
            <person name="Margeot A."/>
            <person name="Metz B."/>
            <person name="Misra M."/>
            <person name="Nevalainen H."/>
            <person name="Omann M."/>
            <person name="Packer N."/>
            <person name="Perrone G."/>
            <person name="Uresti-Rivera E.E."/>
            <person name="Salamov A."/>
            <person name="Schmoll M."/>
            <person name="Seiboth B."/>
            <person name="Shapiro H."/>
            <person name="Sukno S."/>
            <person name="Tamayo-Ramos J.A."/>
            <person name="Tisch D."/>
            <person name="Wiest A."/>
            <person name="Wilkinson H.H."/>
            <person name="Zhang M."/>
            <person name="Coutinho P.M."/>
            <person name="Kenerley C.M."/>
            <person name="Monte E."/>
            <person name="Baker S.E."/>
            <person name="Grigoriev I.V."/>
        </authorList>
    </citation>
    <scope>NUCLEOTIDE SEQUENCE [LARGE SCALE GENOMIC DNA]</scope>
    <source>
        <strain evidence="2">Gv29-8 / FGSC 10586</strain>
    </source>
</reference>
<dbReference type="HOGENOM" id="CLU_072358_1_0_1"/>
<comment type="caution">
    <text evidence="1">The sequence shown here is derived from an EMBL/GenBank/DDBJ whole genome shotgun (WGS) entry which is preliminary data.</text>
</comment>
<evidence type="ECO:0000313" key="2">
    <source>
        <dbReference type="Proteomes" id="UP000007115"/>
    </source>
</evidence>
<dbReference type="STRING" id="413071.G9MWF1"/>
<keyword evidence="2" id="KW-1185">Reference proteome</keyword>
<dbReference type="eggNOG" id="ENOG502SKYM">
    <property type="taxonomic scope" value="Eukaryota"/>
</dbReference>
<name>G9MWF1_HYPVG</name>
<dbReference type="EMBL" id="ABDF02000073">
    <property type="protein sequence ID" value="EHK21287.1"/>
    <property type="molecule type" value="Genomic_DNA"/>
</dbReference>
<dbReference type="InParanoid" id="G9MWF1"/>